<evidence type="ECO:0000256" key="3">
    <source>
        <dbReference type="ARBA" id="ARBA00048132"/>
    </source>
</evidence>
<dbReference type="Proteomes" id="UP001596139">
    <property type="component" value="Unassembled WGS sequence"/>
</dbReference>
<evidence type="ECO:0000256" key="2">
    <source>
        <dbReference type="ARBA" id="ARBA00023002"/>
    </source>
</evidence>
<keyword evidence="2" id="KW-0560">Oxidoreductase</keyword>
<comment type="caution">
    <text evidence="5">The sequence shown here is derived from an EMBL/GenBank/DDBJ whole genome shotgun (WGS) entry which is preliminary data.</text>
</comment>
<dbReference type="Pfam" id="PF07992">
    <property type="entry name" value="Pyr_redox_2"/>
    <property type="match status" value="1"/>
</dbReference>
<keyword evidence="1" id="KW-0285">Flavoprotein</keyword>
<evidence type="ECO:0000313" key="6">
    <source>
        <dbReference type="Proteomes" id="UP001596139"/>
    </source>
</evidence>
<evidence type="ECO:0000313" key="5">
    <source>
        <dbReference type="EMBL" id="MFC6066797.1"/>
    </source>
</evidence>
<feature type="domain" description="FAD/NAD(P)-binding" evidence="4">
    <location>
        <begin position="11"/>
        <end position="298"/>
    </location>
</feature>
<gene>
    <name evidence="5" type="ORF">ACFP4F_30240</name>
</gene>
<accession>A0ABW1MTR8</accession>
<dbReference type="PRINTS" id="PR00368">
    <property type="entry name" value="FADPNR"/>
</dbReference>
<dbReference type="PRINTS" id="PR00469">
    <property type="entry name" value="PNDRDTASEII"/>
</dbReference>
<dbReference type="InterPro" id="IPR036188">
    <property type="entry name" value="FAD/NAD-bd_sf"/>
</dbReference>
<dbReference type="InterPro" id="IPR050097">
    <property type="entry name" value="Ferredoxin-NADP_redctase_2"/>
</dbReference>
<dbReference type="Gene3D" id="3.50.50.60">
    <property type="entry name" value="FAD/NAD(P)-binding domain"/>
    <property type="match status" value="2"/>
</dbReference>
<dbReference type="RefSeq" id="WP_031060796.1">
    <property type="nucleotide sequence ID" value="NZ_JBHSPX010000008.1"/>
</dbReference>
<evidence type="ECO:0000259" key="4">
    <source>
        <dbReference type="Pfam" id="PF07992"/>
    </source>
</evidence>
<dbReference type="EMBL" id="JBHSPX010000008">
    <property type="protein sequence ID" value="MFC6066797.1"/>
    <property type="molecule type" value="Genomic_DNA"/>
</dbReference>
<proteinExistence type="predicted"/>
<dbReference type="PANTHER" id="PTHR48105">
    <property type="entry name" value="THIOREDOXIN REDUCTASE 1-RELATED-RELATED"/>
    <property type="match status" value="1"/>
</dbReference>
<comment type="catalytic activity">
    <reaction evidence="3">
        <text>[thioredoxin]-dithiol + NADP(+) = [thioredoxin]-disulfide + NADPH + H(+)</text>
        <dbReference type="Rhea" id="RHEA:20345"/>
        <dbReference type="Rhea" id="RHEA-COMP:10698"/>
        <dbReference type="Rhea" id="RHEA-COMP:10700"/>
        <dbReference type="ChEBI" id="CHEBI:15378"/>
        <dbReference type="ChEBI" id="CHEBI:29950"/>
        <dbReference type="ChEBI" id="CHEBI:50058"/>
        <dbReference type="ChEBI" id="CHEBI:57783"/>
        <dbReference type="ChEBI" id="CHEBI:58349"/>
        <dbReference type="EC" id="1.8.1.9"/>
    </reaction>
</comment>
<evidence type="ECO:0000256" key="1">
    <source>
        <dbReference type="ARBA" id="ARBA00022630"/>
    </source>
</evidence>
<name>A0ABW1MTR8_9ACTN</name>
<organism evidence="5 6">
    <name type="scientific">Streptomyces ochraceiscleroticus</name>
    <dbReference type="NCBI Taxonomy" id="47761"/>
    <lineage>
        <taxon>Bacteria</taxon>
        <taxon>Bacillati</taxon>
        <taxon>Actinomycetota</taxon>
        <taxon>Actinomycetes</taxon>
        <taxon>Kitasatosporales</taxon>
        <taxon>Streptomycetaceae</taxon>
        <taxon>Streptomyces</taxon>
    </lineage>
</organism>
<keyword evidence="6" id="KW-1185">Reference proteome</keyword>
<sequence length="325" mass="33588">MVAHAQEERRYDVVVVGGGAAGLSGALALVRARRSVLVIDDGRPRNVMADRTHNFLTRDGMPPGELLAAGRAEVAGYGGEFVSDEAVAAEPQEGSGFRVLLAAGPPVAGRRLLVTTGLVDELPEVPGMAERWGRDVLHCPYCHGWEARDRAIAVLATGPLACRQALMWRQWSTDVTLLLHASPEPGSEEHERLAARGIAIVPGRVAGLEVADGALAGVRLADGRRVPCQALVVEPRFTARAGLCASLGLSAEVERSAGEAVGSSVPAAGSGATDVPGVWVAGNITSLSDQVIGAAAAGVQAAQAINSDLVDEDTRLAVANRRGSG</sequence>
<protein>
    <submittedName>
        <fullName evidence="5">NAD(P)/FAD-dependent oxidoreductase</fullName>
    </submittedName>
</protein>
<dbReference type="SUPFAM" id="SSF51905">
    <property type="entry name" value="FAD/NAD(P)-binding domain"/>
    <property type="match status" value="1"/>
</dbReference>
<reference evidence="6" key="1">
    <citation type="journal article" date="2019" name="Int. J. Syst. Evol. Microbiol.">
        <title>The Global Catalogue of Microorganisms (GCM) 10K type strain sequencing project: providing services to taxonomists for standard genome sequencing and annotation.</title>
        <authorList>
            <consortium name="The Broad Institute Genomics Platform"/>
            <consortium name="The Broad Institute Genome Sequencing Center for Infectious Disease"/>
            <person name="Wu L."/>
            <person name="Ma J."/>
        </authorList>
    </citation>
    <scope>NUCLEOTIDE SEQUENCE [LARGE SCALE GENOMIC DNA]</scope>
    <source>
        <strain evidence="6">CGMCC 1.15180</strain>
    </source>
</reference>
<dbReference type="InterPro" id="IPR023753">
    <property type="entry name" value="FAD/NAD-binding_dom"/>
</dbReference>